<dbReference type="SUPFAM" id="SSF56300">
    <property type="entry name" value="Metallo-dependent phosphatases"/>
    <property type="match status" value="1"/>
</dbReference>
<organism evidence="3 4">
    <name type="scientific">Bathycoccus prasinos</name>
    <dbReference type="NCBI Taxonomy" id="41875"/>
    <lineage>
        <taxon>Eukaryota</taxon>
        <taxon>Viridiplantae</taxon>
        <taxon>Chlorophyta</taxon>
        <taxon>Mamiellophyceae</taxon>
        <taxon>Mamiellales</taxon>
        <taxon>Bathycoccaceae</taxon>
        <taxon>Bathycoccus</taxon>
    </lineage>
</organism>
<dbReference type="AlphaFoldDB" id="K8E9V1"/>
<feature type="region of interest" description="Disordered" evidence="1">
    <location>
        <begin position="53"/>
        <end position="86"/>
    </location>
</feature>
<accession>K8E9V1</accession>
<dbReference type="EMBL" id="FO082278">
    <property type="protein sequence ID" value="CCO14461.1"/>
    <property type="molecule type" value="Genomic_DNA"/>
</dbReference>
<dbReference type="GeneID" id="19018182"/>
<dbReference type="GO" id="GO:0008663">
    <property type="term" value="F:2',3'-cyclic-nucleotide 2'-phosphodiesterase activity"/>
    <property type="evidence" value="ECO:0007669"/>
    <property type="project" value="TreeGrafter"/>
</dbReference>
<feature type="domain" description="Calcineurin-like phosphoesterase" evidence="2">
    <location>
        <begin position="126"/>
        <end position="352"/>
    </location>
</feature>
<evidence type="ECO:0000313" key="4">
    <source>
        <dbReference type="Proteomes" id="UP000198341"/>
    </source>
</evidence>
<feature type="region of interest" description="Disordered" evidence="1">
    <location>
        <begin position="1"/>
        <end position="41"/>
    </location>
</feature>
<dbReference type="KEGG" id="bpg:Bathy01g04470"/>
<feature type="compositionally biased region" description="Low complexity" evidence="1">
    <location>
        <begin position="8"/>
        <end position="27"/>
    </location>
</feature>
<dbReference type="GO" id="GO:0047734">
    <property type="term" value="F:CDP-glycerol diphosphatase activity"/>
    <property type="evidence" value="ECO:0007669"/>
    <property type="project" value="TreeGrafter"/>
</dbReference>
<protein>
    <recommendedName>
        <fullName evidence="2">Calcineurin-like phosphoesterase domain-containing protein</fullName>
    </recommendedName>
</protein>
<keyword evidence="4" id="KW-1185">Reference proteome</keyword>
<evidence type="ECO:0000313" key="3">
    <source>
        <dbReference type="EMBL" id="CCO14461.1"/>
    </source>
</evidence>
<dbReference type="STRING" id="41875.K8E9V1"/>
<dbReference type="Pfam" id="PF00149">
    <property type="entry name" value="Metallophos"/>
    <property type="match status" value="1"/>
</dbReference>
<gene>
    <name evidence="3" type="ORF">Bathy01g04470</name>
</gene>
<evidence type="ECO:0000256" key="1">
    <source>
        <dbReference type="SAM" id="MobiDB-lite"/>
    </source>
</evidence>
<sequence length="463" mass="51828">MSSFSLPTTTTRTRITIKSTRKTTTTRQNAGGRGGKGGWKRVILVKASSSFGEEDVDGINKDSSSSSSSSSSYRQPSNQSLGASSRLESVHKKPLFTLGVFADAQYADKENGTYGTRNKYFRDAKERLKNCLNEFSENAHALACVINLGDLYDGYNEDSAENLYFRDASSWSEEVKARNVKEFNEMVEITEKSLTKDLKLVSVLGNHDMAVTREVFKQKMNFGEDDYYKVELPRNWVLLCLDTTDMNPRYVDENSEAWKEGHAWLASKTEEFKKRNAKPWSGGIASVQFNWLKEQVDLAEKEGKKVIVCSHNALAPGSAREGMVAWNADVISSYFESKSETVKVCVAGHDHPGGYIQRGNVHYVTIEAMLEADCGTSYGYLEVYEHECILRGVGACKSRRMRTSEWGRFTGIANFGMLTGDIDVIDSNDPEEEKLADWINDQLRTPSSASFSSDDSDDLIIRR</sequence>
<dbReference type="RefSeq" id="XP_007515582.1">
    <property type="nucleotide sequence ID" value="XM_007515520.1"/>
</dbReference>
<dbReference type="GO" id="GO:0047631">
    <property type="term" value="F:ADP-ribose diphosphatase activity"/>
    <property type="evidence" value="ECO:0007669"/>
    <property type="project" value="TreeGrafter"/>
</dbReference>
<dbReference type="OrthoDB" id="9675250at2759"/>
<dbReference type="PANTHER" id="PTHR16509">
    <property type="match status" value="1"/>
</dbReference>
<name>K8E9V1_9CHLO</name>
<feature type="compositionally biased region" description="Low complexity" evidence="1">
    <location>
        <begin position="63"/>
        <end position="72"/>
    </location>
</feature>
<feature type="compositionally biased region" description="Polar residues" evidence="1">
    <location>
        <begin position="73"/>
        <end position="86"/>
    </location>
</feature>
<evidence type="ECO:0000259" key="2">
    <source>
        <dbReference type="Pfam" id="PF00149"/>
    </source>
</evidence>
<dbReference type="Proteomes" id="UP000198341">
    <property type="component" value="Chromosome 1"/>
</dbReference>
<dbReference type="InterPro" id="IPR004843">
    <property type="entry name" value="Calcineurin-like_PHP"/>
</dbReference>
<proteinExistence type="predicted"/>
<dbReference type="Gene3D" id="3.60.21.10">
    <property type="match status" value="1"/>
</dbReference>
<dbReference type="GO" id="GO:0030145">
    <property type="term" value="F:manganese ion binding"/>
    <property type="evidence" value="ECO:0007669"/>
    <property type="project" value="TreeGrafter"/>
</dbReference>
<dbReference type="eggNOG" id="ENOG502S7NI">
    <property type="taxonomic scope" value="Eukaryota"/>
</dbReference>
<dbReference type="PANTHER" id="PTHR16509:SF8">
    <property type="entry name" value="MANGANESE-DEPENDENT ADP-RIBOSE_CDP-ALCOHOL DIPHOSPHATASE"/>
    <property type="match status" value="1"/>
</dbReference>
<reference evidence="3 4" key="1">
    <citation type="submission" date="2011-10" db="EMBL/GenBank/DDBJ databases">
        <authorList>
            <person name="Genoscope - CEA"/>
        </authorList>
    </citation>
    <scope>NUCLEOTIDE SEQUENCE [LARGE SCALE GENOMIC DNA]</scope>
    <source>
        <strain evidence="3 4">RCC 1105</strain>
    </source>
</reference>
<dbReference type="InterPro" id="IPR029052">
    <property type="entry name" value="Metallo-depent_PP-like"/>
</dbReference>